<dbReference type="InterPro" id="IPR036869">
    <property type="entry name" value="J_dom_sf"/>
</dbReference>
<dbReference type="InterPro" id="IPR033443">
    <property type="entry name" value="PROP1-like_PPR_dom"/>
</dbReference>
<feature type="compositionally biased region" description="Low complexity" evidence="4">
    <location>
        <begin position="288"/>
        <end position="301"/>
    </location>
</feature>
<evidence type="ECO:0000256" key="1">
    <source>
        <dbReference type="ARBA" id="ARBA00007626"/>
    </source>
</evidence>
<accession>A0A9D4TV19</accession>
<dbReference type="Pfam" id="PF00226">
    <property type="entry name" value="DnaJ"/>
    <property type="match status" value="1"/>
</dbReference>
<evidence type="ECO:0000313" key="6">
    <source>
        <dbReference type="EMBL" id="KAI3435746.1"/>
    </source>
</evidence>
<reference evidence="6" key="1">
    <citation type="journal article" date="2019" name="Plant J.">
        <title>Chlorella vulgaris genome assembly and annotation reveals the molecular basis for metabolic acclimation to high light conditions.</title>
        <authorList>
            <person name="Cecchin M."/>
            <person name="Marcolungo L."/>
            <person name="Rossato M."/>
            <person name="Girolomoni L."/>
            <person name="Cosentino E."/>
            <person name="Cuine S."/>
            <person name="Li-Beisson Y."/>
            <person name="Delledonne M."/>
            <person name="Ballottari M."/>
        </authorList>
    </citation>
    <scope>NUCLEOTIDE SEQUENCE</scope>
    <source>
        <strain evidence="6">211/11P</strain>
    </source>
</reference>
<evidence type="ECO:0000313" key="7">
    <source>
        <dbReference type="Proteomes" id="UP001055712"/>
    </source>
</evidence>
<feature type="repeat" description="PPR" evidence="3">
    <location>
        <begin position="572"/>
        <end position="606"/>
    </location>
</feature>
<dbReference type="InterPro" id="IPR001623">
    <property type="entry name" value="DnaJ_domain"/>
</dbReference>
<feature type="domain" description="J" evidence="5">
    <location>
        <begin position="19"/>
        <end position="75"/>
    </location>
</feature>
<dbReference type="Pfam" id="PF13812">
    <property type="entry name" value="PPR_3"/>
    <property type="match status" value="1"/>
</dbReference>
<dbReference type="PROSITE" id="PS51375">
    <property type="entry name" value="PPR"/>
    <property type="match status" value="5"/>
</dbReference>
<feature type="repeat" description="PPR" evidence="3">
    <location>
        <begin position="925"/>
        <end position="959"/>
    </location>
</feature>
<name>A0A9D4TV19_CHLVU</name>
<dbReference type="OrthoDB" id="185373at2759"/>
<feature type="region of interest" description="Disordered" evidence="4">
    <location>
        <begin position="288"/>
        <end position="312"/>
    </location>
</feature>
<evidence type="ECO:0000259" key="5">
    <source>
        <dbReference type="SMART" id="SM00271"/>
    </source>
</evidence>
<evidence type="ECO:0000256" key="3">
    <source>
        <dbReference type="PROSITE-ProRule" id="PRU00708"/>
    </source>
</evidence>
<proteinExistence type="inferred from homology"/>
<dbReference type="InterPro" id="IPR011990">
    <property type="entry name" value="TPR-like_helical_dom_sf"/>
</dbReference>
<evidence type="ECO:0000256" key="2">
    <source>
        <dbReference type="ARBA" id="ARBA00022737"/>
    </source>
</evidence>
<feature type="region of interest" description="Disordered" evidence="4">
    <location>
        <begin position="180"/>
        <end position="207"/>
    </location>
</feature>
<dbReference type="SMART" id="SM00271">
    <property type="entry name" value="DnaJ"/>
    <property type="match status" value="1"/>
</dbReference>
<dbReference type="Gene3D" id="1.25.40.10">
    <property type="entry name" value="Tetratricopeptide repeat domain"/>
    <property type="match status" value="5"/>
</dbReference>
<feature type="region of interest" description="Disordered" evidence="4">
    <location>
        <begin position="780"/>
        <end position="828"/>
    </location>
</feature>
<dbReference type="SUPFAM" id="SSF46565">
    <property type="entry name" value="Chaperone J-domain"/>
    <property type="match status" value="1"/>
</dbReference>
<feature type="compositionally biased region" description="Low complexity" evidence="4">
    <location>
        <begin position="802"/>
        <end position="814"/>
    </location>
</feature>
<dbReference type="Pfam" id="PF13041">
    <property type="entry name" value="PPR_2"/>
    <property type="match status" value="2"/>
</dbReference>
<dbReference type="PANTHER" id="PTHR47447">
    <property type="entry name" value="OS03G0856100 PROTEIN"/>
    <property type="match status" value="1"/>
</dbReference>
<comment type="caution">
    <text evidence="6">The sequence shown here is derived from an EMBL/GenBank/DDBJ whole genome shotgun (WGS) entry which is preliminary data.</text>
</comment>
<feature type="compositionally biased region" description="Low complexity" evidence="4">
    <location>
        <begin position="102"/>
        <end position="117"/>
    </location>
</feature>
<dbReference type="Pfam" id="PF17177">
    <property type="entry name" value="PPR_long"/>
    <property type="match status" value="1"/>
</dbReference>
<feature type="compositionally biased region" description="Polar residues" evidence="4">
    <location>
        <begin position="75"/>
        <end position="100"/>
    </location>
</feature>
<dbReference type="CDD" id="cd06257">
    <property type="entry name" value="DnaJ"/>
    <property type="match status" value="1"/>
</dbReference>
<dbReference type="NCBIfam" id="TIGR00756">
    <property type="entry name" value="PPR"/>
    <property type="match status" value="3"/>
</dbReference>
<organism evidence="6 7">
    <name type="scientific">Chlorella vulgaris</name>
    <name type="common">Green alga</name>
    <dbReference type="NCBI Taxonomy" id="3077"/>
    <lineage>
        <taxon>Eukaryota</taxon>
        <taxon>Viridiplantae</taxon>
        <taxon>Chlorophyta</taxon>
        <taxon>core chlorophytes</taxon>
        <taxon>Trebouxiophyceae</taxon>
        <taxon>Chlorellales</taxon>
        <taxon>Chlorellaceae</taxon>
        <taxon>Chlorella clade</taxon>
        <taxon>Chlorella</taxon>
    </lineage>
</organism>
<comment type="similarity">
    <text evidence="1">Belongs to the PPR family. P subfamily.</text>
</comment>
<protein>
    <recommendedName>
        <fullName evidence="5">J domain-containing protein</fullName>
    </recommendedName>
</protein>
<feature type="compositionally biased region" description="Basic residues" evidence="4">
    <location>
        <begin position="401"/>
        <end position="414"/>
    </location>
</feature>
<evidence type="ECO:0000256" key="4">
    <source>
        <dbReference type="SAM" id="MobiDB-lite"/>
    </source>
</evidence>
<dbReference type="Gene3D" id="1.10.287.110">
    <property type="entry name" value="DnaJ domain"/>
    <property type="match status" value="1"/>
</dbReference>
<dbReference type="Proteomes" id="UP001055712">
    <property type="component" value="Unassembled WGS sequence"/>
</dbReference>
<dbReference type="InterPro" id="IPR002885">
    <property type="entry name" value="PPR_rpt"/>
</dbReference>
<feature type="region of interest" description="Disordered" evidence="4">
    <location>
        <begin position="401"/>
        <end position="431"/>
    </location>
</feature>
<reference evidence="6" key="2">
    <citation type="submission" date="2020-11" db="EMBL/GenBank/DDBJ databases">
        <authorList>
            <person name="Cecchin M."/>
            <person name="Marcolungo L."/>
            <person name="Rossato M."/>
            <person name="Girolomoni L."/>
            <person name="Cosentino E."/>
            <person name="Cuine S."/>
            <person name="Li-Beisson Y."/>
            <person name="Delledonne M."/>
            <person name="Ballottari M."/>
        </authorList>
    </citation>
    <scope>NUCLEOTIDE SEQUENCE</scope>
    <source>
        <strain evidence="6">211/11P</strain>
        <tissue evidence="6">Whole cell</tissue>
    </source>
</reference>
<feature type="compositionally biased region" description="Low complexity" evidence="4">
    <location>
        <begin position="612"/>
        <end position="628"/>
    </location>
</feature>
<feature type="region of interest" description="Disordered" evidence="4">
    <location>
        <begin position="328"/>
        <end position="386"/>
    </location>
</feature>
<dbReference type="Pfam" id="PF01535">
    <property type="entry name" value="PPR"/>
    <property type="match status" value="1"/>
</dbReference>
<dbReference type="EMBL" id="SIDB01000002">
    <property type="protein sequence ID" value="KAI3435746.1"/>
    <property type="molecule type" value="Genomic_DNA"/>
</dbReference>
<sequence>MHASFDAAAEAHRVLSAPKSPHSQLGVRSGASFAEIKSRYRELCSLHPDKCKLESAGAAFAVVSAAYCTLQATHTQPASNEPLRSSQPEATQGSRWQAFTGQPKQQPVWQPQQQEQPFASGGASSQENRTPPAADSGGGSAWQTSKWGQYGSSTVLRAQPMTAAPVRPAGSTHLREVPSSLIQRHDSPRSRGCSSSDDSWSDGIDEGAPGGSCRWHGGSTVLPAAFYDTGGTAGTRHSPKAAQPAPASLYGMFGRHSSSDLGSWRGGTHQTVQPSHAGVVHPPVRQQHVAPLAAPQPAAAQGGSRWSSKSSQLAELLRKPLVGVPQTASAAARSSLGGQHGWEQAKGDVSPSGSSSSSDGNEAGISDAVPEPGVHEGRASLQQAAARQVARSIGNGIIKRGKGRALQRYRKKRQASSGKGSGKRQAKLKLTSNSAVDMRQLTSALVEAREGTGEVRAILLRAAFKPRLPGLTKMVSKLSKEGAWRKALEVFEAVDDMGLVADTALTNSAISACDKGGRWQKALEIFESMARQGLPRDAITYSATISSLAKGKQWHAALQMFDHMQSNHIEADVVTCCSLINALERGGKWQLAEKLFLQMCTTQEEAEEEARSLLGTPPTPTCLLSPESGRLPLPRAQTSPSSVLDELQSPPRPYLMSISECPGRLDGVTPAGILAASIDILQSSATSRQGLGGPAGVVGGLKAPRAGEELTSSFASVALRDGATPSLDALGILDGGCATISTPFDVASGVMGGLRKTSASNSRTSFPDQILGHEQAVFQPGTRADSSPLDAAHQPPPALRRTGSGTSTTFSVSSPQRPGSGLARTGSLKRELGIPQLEAAASLRRAMSCCPALEGPEGGLQGADGTSTAGVASMFNFSHAARVTPNRVCCNALLAAYARAKPPQYQRALHLLRAMWDGGPTLAPDGVSYNTVIKACANAFQVSRALEVYREMVGRGVRPSVTTFNCLITAASDSSSYGALLEVGTWLRCSDADTRSNCMNAYVAGLVKVGHWAEALACFQEMLQPGSGVRPTASTFNTVMSGYMKAGQCDRVRGVYEEMLATGLTPSIVTYNTLLASFASLGAWAEALDALAHVWAAQAEGVNPNMTTFNTCLAAVAKGADSVPQHQHSLVASRALQVYQQMQGASGCAPDAATHASLIRILDATQQYAQVVAVHEVMLESSHSPDAATAGLVLKAAVAVGRTHKAFALAQSLQMQGVQLDPSLLTHLLSACLEAGAWDPALQLCSAALVGQGPAVAPLYNHVLQQAAAAGQFRVVVEVLTAMRATGLEVDPEAAAMVMSSQASGGGNTAALPGLNSNGCCLPELASLSSSPAGSMQHSPPAANSIWGASLAARPDFTVQEVNALLEGCKSRVDAQGGLEVLTVMKQAGIQPDQATWSLAVELMAHAQEPVLAVQLCSEAHEAGSMQCYALPNLAGGAPPEGTALGNVLDLRRCGLELGVAVVLTWLIRCTQMRDRGLVVRDPCVKLITGQVPRQQAEGGRDGGDVGPGGSDPCGAALQGELLRTLTTGACSLAAFDGLSPVRLDPEAVSCTDDGTTILISTAGLYRSLATTLC</sequence>
<feature type="repeat" description="PPR" evidence="3">
    <location>
        <begin position="1032"/>
        <end position="1066"/>
    </location>
</feature>
<feature type="repeat" description="PPR" evidence="3">
    <location>
        <begin position="537"/>
        <end position="571"/>
    </location>
</feature>
<dbReference type="PANTHER" id="PTHR47447:SF17">
    <property type="entry name" value="OS12G0638900 PROTEIN"/>
    <property type="match status" value="1"/>
</dbReference>
<keyword evidence="2" id="KW-0677">Repeat</keyword>
<keyword evidence="7" id="KW-1185">Reference proteome</keyword>
<feature type="region of interest" description="Disordered" evidence="4">
    <location>
        <begin position="608"/>
        <end position="648"/>
    </location>
</feature>
<gene>
    <name evidence="6" type="ORF">D9Q98_001804</name>
</gene>
<feature type="repeat" description="PPR" evidence="3">
    <location>
        <begin position="502"/>
        <end position="536"/>
    </location>
</feature>
<feature type="region of interest" description="Disordered" evidence="4">
    <location>
        <begin position="75"/>
        <end position="146"/>
    </location>
</feature>